<dbReference type="KEGG" id="vne:CFK40_18365"/>
<reference evidence="1 2" key="1">
    <citation type="journal article" date="2003" name="Int. J. Syst. Evol. Microbiol.">
        <title>Virgibacillus carmonensis sp. nov., Virgibacillus necropolis sp. nov. and Virgibacillus picturae sp. nov., three novel species isolated from deteriorated mural paintings, transfer of the species of the genus salibacillus to Virgibacillus, as Virgibacillus marismortui comb. nov. and Virgibacillus salexigens comb. nov., and emended description of the genus Virgibacillus.</title>
        <authorList>
            <person name="Heyrman J."/>
            <person name="Logan N.A."/>
            <person name="Busse H.J."/>
            <person name="Balcaen A."/>
            <person name="Lebbe L."/>
            <person name="Rodriguez-Diaz M."/>
            <person name="Swings J."/>
            <person name="De Vos P."/>
        </authorList>
    </citation>
    <scope>NUCLEOTIDE SEQUENCE [LARGE SCALE GENOMIC DNA]</scope>
    <source>
        <strain evidence="1 2">LMG 19488</strain>
    </source>
</reference>
<gene>
    <name evidence="1" type="ORF">CFK40_18365</name>
</gene>
<organism evidence="1 2">
    <name type="scientific">Virgibacillus necropolis</name>
    <dbReference type="NCBI Taxonomy" id="163877"/>
    <lineage>
        <taxon>Bacteria</taxon>
        <taxon>Bacillati</taxon>
        <taxon>Bacillota</taxon>
        <taxon>Bacilli</taxon>
        <taxon>Bacillales</taxon>
        <taxon>Bacillaceae</taxon>
        <taxon>Virgibacillus</taxon>
    </lineage>
</organism>
<name>A0A221MGT3_9BACI</name>
<proteinExistence type="predicted"/>
<evidence type="ECO:0000313" key="2">
    <source>
        <dbReference type="Proteomes" id="UP000204391"/>
    </source>
</evidence>
<dbReference type="Proteomes" id="UP000204391">
    <property type="component" value="Chromosome"/>
</dbReference>
<dbReference type="AlphaFoldDB" id="A0A221MGT3"/>
<dbReference type="EMBL" id="CP022437">
    <property type="protein sequence ID" value="ASN06844.1"/>
    <property type="molecule type" value="Genomic_DNA"/>
</dbReference>
<sequence>MTDTTTKQSQLTCKYKAVAIREDDRTGIGILRYLPETRNGGATLEIHSIYCPDKLSHKQTFLAVMQHINVDDGESALLRTAMMNVKYQWAALYPNVFVKGERYNIGAHSEVLRLAEDALRRKSTIYEEEIN</sequence>
<evidence type="ECO:0000313" key="1">
    <source>
        <dbReference type="EMBL" id="ASN06844.1"/>
    </source>
</evidence>
<keyword evidence="2" id="KW-1185">Reference proteome</keyword>
<protein>
    <submittedName>
        <fullName evidence="1">Uncharacterized protein</fullName>
    </submittedName>
</protein>
<accession>A0A221MGT3</accession>
<dbReference type="RefSeq" id="WP_089533840.1">
    <property type="nucleotide sequence ID" value="NZ_CP022437.1"/>
</dbReference>